<dbReference type="SUPFAM" id="SSF53697">
    <property type="entry name" value="SIS domain"/>
    <property type="match status" value="1"/>
</dbReference>
<evidence type="ECO:0000256" key="3">
    <source>
        <dbReference type="ARBA" id="ARBA00023163"/>
    </source>
</evidence>
<keyword evidence="3" id="KW-0804">Transcription</keyword>
<comment type="caution">
    <text evidence="6">The sequence shown here is derived from an EMBL/GenBank/DDBJ whole genome shotgun (WGS) entry which is preliminary data.</text>
</comment>
<dbReference type="InterPro" id="IPR035472">
    <property type="entry name" value="RpiR-like_SIS"/>
</dbReference>
<keyword evidence="2" id="KW-0238">DNA-binding</keyword>
<dbReference type="PANTHER" id="PTHR30514:SF10">
    <property type="entry name" value="MURR_RPIR FAMILY TRANSCRIPTIONAL REGULATOR"/>
    <property type="match status" value="1"/>
</dbReference>
<dbReference type="PROSITE" id="PS51071">
    <property type="entry name" value="HTH_RPIR"/>
    <property type="match status" value="1"/>
</dbReference>
<reference evidence="6 7" key="1">
    <citation type="submission" date="2024-02" db="EMBL/GenBank/DDBJ databases">
        <title>The Genome Sequence of Enterococcus sp. DIV0159.</title>
        <authorList>
            <person name="Earl A."/>
            <person name="Manson A."/>
            <person name="Gilmore M."/>
            <person name="Sanders J."/>
            <person name="Shea T."/>
            <person name="Howe W."/>
            <person name="Livny J."/>
            <person name="Cuomo C."/>
            <person name="Neafsey D."/>
            <person name="Birren B."/>
        </authorList>
    </citation>
    <scope>NUCLEOTIDE SEQUENCE [LARGE SCALE GENOMIC DNA]</scope>
    <source>
        <strain evidence="6 7">665A</strain>
    </source>
</reference>
<accession>A0ABV0EXK2</accession>
<dbReference type="RefSeq" id="WP_207701745.1">
    <property type="nucleotide sequence ID" value="NZ_JAFREL020000004.1"/>
</dbReference>
<evidence type="ECO:0000256" key="2">
    <source>
        <dbReference type="ARBA" id="ARBA00023125"/>
    </source>
</evidence>
<dbReference type="CDD" id="cd05013">
    <property type="entry name" value="SIS_RpiR"/>
    <property type="match status" value="1"/>
</dbReference>
<dbReference type="Pfam" id="PF01418">
    <property type="entry name" value="HTH_6"/>
    <property type="match status" value="1"/>
</dbReference>
<proteinExistence type="predicted"/>
<gene>
    <name evidence="6" type="ORF">JZO67_004345</name>
</gene>
<dbReference type="Pfam" id="PF01380">
    <property type="entry name" value="SIS"/>
    <property type="match status" value="1"/>
</dbReference>
<evidence type="ECO:0000313" key="6">
    <source>
        <dbReference type="EMBL" id="MEO1772363.1"/>
    </source>
</evidence>
<evidence type="ECO:0008006" key="8">
    <source>
        <dbReference type="Google" id="ProtNLM"/>
    </source>
</evidence>
<evidence type="ECO:0000259" key="4">
    <source>
        <dbReference type="PROSITE" id="PS51071"/>
    </source>
</evidence>
<evidence type="ECO:0000259" key="5">
    <source>
        <dbReference type="PROSITE" id="PS51464"/>
    </source>
</evidence>
<dbReference type="EMBL" id="JAFREL020000004">
    <property type="protein sequence ID" value="MEO1772363.1"/>
    <property type="molecule type" value="Genomic_DNA"/>
</dbReference>
<dbReference type="PROSITE" id="PS51464">
    <property type="entry name" value="SIS"/>
    <property type="match status" value="1"/>
</dbReference>
<feature type="domain" description="HTH rpiR-type" evidence="4">
    <location>
        <begin position="1"/>
        <end position="75"/>
    </location>
</feature>
<sequence length="284" mass="32227">MLLTDRMKEYPFSPNEKVVIDFILEKKALIKDYSVKAIAAETFTSPSILVQIAQKLDCAGWVEFKENFLTEINYLQKHFQSIDANFPFYVKDPMMTIIKKMGQLHVESIQDTLSLISHDDLHQAVRIMERSKKVRIFAVDHLNYAGEEFVFKLGRIDKEAAITLISDNQFHAAAMAAPDDCAICISYSGDTPTLLKTVKLLQKNQVPIIAITSIGNNRLAELADVVLNTTTREKSYSKIADFSSLASINFILDTLYACYFSLNYQQNLDHKVRIAQIIETNCEI</sequence>
<protein>
    <recommendedName>
        <fullName evidence="8">MurR/RpiR family transcriptional regulator</fullName>
    </recommendedName>
</protein>
<name>A0ABV0EXK2_9ENTE</name>
<dbReference type="Gene3D" id="3.40.50.10490">
    <property type="entry name" value="Glucose-6-phosphate isomerase like protein, domain 1"/>
    <property type="match status" value="1"/>
</dbReference>
<dbReference type="Proteomes" id="UP000664357">
    <property type="component" value="Unassembled WGS sequence"/>
</dbReference>
<evidence type="ECO:0000313" key="7">
    <source>
        <dbReference type="Proteomes" id="UP000664357"/>
    </source>
</evidence>
<dbReference type="InterPro" id="IPR009057">
    <property type="entry name" value="Homeodomain-like_sf"/>
</dbReference>
<feature type="domain" description="SIS" evidence="5">
    <location>
        <begin position="124"/>
        <end position="265"/>
    </location>
</feature>
<dbReference type="InterPro" id="IPR036388">
    <property type="entry name" value="WH-like_DNA-bd_sf"/>
</dbReference>
<organism evidence="6 7">
    <name type="scientific">Candidatus Enterococcus ferrettii</name>
    <dbReference type="NCBI Taxonomy" id="2815324"/>
    <lineage>
        <taxon>Bacteria</taxon>
        <taxon>Bacillati</taxon>
        <taxon>Bacillota</taxon>
        <taxon>Bacilli</taxon>
        <taxon>Lactobacillales</taxon>
        <taxon>Enterococcaceae</taxon>
        <taxon>Enterococcus</taxon>
    </lineage>
</organism>
<keyword evidence="7" id="KW-1185">Reference proteome</keyword>
<dbReference type="InterPro" id="IPR001347">
    <property type="entry name" value="SIS_dom"/>
</dbReference>
<dbReference type="InterPro" id="IPR046348">
    <property type="entry name" value="SIS_dom_sf"/>
</dbReference>
<evidence type="ECO:0000256" key="1">
    <source>
        <dbReference type="ARBA" id="ARBA00023015"/>
    </source>
</evidence>
<dbReference type="InterPro" id="IPR000281">
    <property type="entry name" value="HTH_RpiR"/>
</dbReference>
<dbReference type="PANTHER" id="PTHR30514">
    <property type="entry name" value="GLUCOKINASE"/>
    <property type="match status" value="1"/>
</dbReference>
<dbReference type="Gene3D" id="1.10.10.10">
    <property type="entry name" value="Winged helix-like DNA-binding domain superfamily/Winged helix DNA-binding domain"/>
    <property type="match status" value="1"/>
</dbReference>
<keyword evidence="1" id="KW-0805">Transcription regulation</keyword>
<dbReference type="SUPFAM" id="SSF46689">
    <property type="entry name" value="Homeodomain-like"/>
    <property type="match status" value="1"/>
</dbReference>
<dbReference type="InterPro" id="IPR047640">
    <property type="entry name" value="RpiR-like"/>
</dbReference>